<organism evidence="8 9">
    <name type="scientific">Paspalum notatum var. saurae</name>
    <dbReference type="NCBI Taxonomy" id="547442"/>
    <lineage>
        <taxon>Eukaryota</taxon>
        <taxon>Viridiplantae</taxon>
        <taxon>Streptophyta</taxon>
        <taxon>Embryophyta</taxon>
        <taxon>Tracheophyta</taxon>
        <taxon>Spermatophyta</taxon>
        <taxon>Magnoliopsida</taxon>
        <taxon>Liliopsida</taxon>
        <taxon>Poales</taxon>
        <taxon>Poaceae</taxon>
        <taxon>PACMAD clade</taxon>
        <taxon>Panicoideae</taxon>
        <taxon>Andropogonodae</taxon>
        <taxon>Paspaleae</taxon>
        <taxon>Paspalinae</taxon>
        <taxon>Paspalum</taxon>
    </lineage>
</organism>
<dbReference type="EMBL" id="CP144751">
    <property type="protein sequence ID" value="WVZ83719.1"/>
    <property type="molecule type" value="Genomic_DNA"/>
</dbReference>
<feature type="region of interest" description="Disordered" evidence="6">
    <location>
        <begin position="102"/>
        <end position="121"/>
    </location>
</feature>
<gene>
    <name evidence="8" type="ORF">U9M48_030839</name>
</gene>
<evidence type="ECO:0000259" key="7">
    <source>
        <dbReference type="Pfam" id="PF26410"/>
    </source>
</evidence>
<dbReference type="EC" id="3.2.1.78" evidence="3"/>
<evidence type="ECO:0000256" key="6">
    <source>
        <dbReference type="SAM" id="MobiDB-lite"/>
    </source>
</evidence>
<name>A0AAQ3U2D3_PASNO</name>
<dbReference type="AlphaFoldDB" id="A0AAQ3U2D3"/>
<evidence type="ECO:0000256" key="4">
    <source>
        <dbReference type="ARBA" id="ARBA00022801"/>
    </source>
</evidence>
<dbReference type="Gene3D" id="3.20.20.80">
    <property type="entry name" value="Glycosidases"/>
    <property type="match status" value="1"/>
</dbReference>
<accession>A0AAQ3U2D3</accession>
<keyword evidence="9" id="KW-1185">Reference proteome</keyword>
<feature type="region of interest" description="Disordered" evidence="6">
    <location>
        <begin position="1"/>
        <end position="33"/>
    </location>
</feature>
<comment type="similarity">
    <text evidence="2">Belongs to the glycosyl hydrolase 5 (cellulase A) family.</text>
</comment>
<dbReference type="InterPro" id="IPR018087">
    <property type="entry name" value="Glyco_hydro_5_CS"/>
</dbReference>
<dbReference type="PANTHER" id="PTHR31451:SF46">
    <property type="entry name" value="MANNAN ENDO-1,4-BETA-MANNOSIDASE 8"/>
    <property type="match status" value="1"/>
</dbReference>
<dbReference type="PROSITE" id="PS00659">
    <property type="entry name" value="GLYCOSYL_HYDROL_F5"/>
    <property type="match status" value="1"/>
</dbReference>
<dbReference type="InterPro" id="IPR017853">
    <property type="entry name" value="GH"/>
</dbReference>
<proteinExistence type="inferred from homology"/>
<evidence type="ECO:0000313" key="9">
    <source>
        <dbReference type="Proteomes" id="UP001341281"/>
    </source>
</evidence>
<protein>
    <recommendedName>
        <fullName evidence="3">mannan endo-1,4-beta-mannosidase</fullName>
        <ecNumber evidence="3">3.2.1.78</ecNumber>
    </recommendedName>
</protein>
<dbReference type="PANTHER" id="PTHR31451">
    <property type="match status" value="1"/>
</dbReference>
<evidence type="ECO:0000256" key="1">
    <source>
        <dbReference type="ARBA" id="ARBA00001678"/>
    </source>
</evidence>
<evidence type="ECO:0000313" key="8">
    <source>
        <dbReference type="EMBL" id="WVZ83719.1"/>
    </source>
</evidence>
<feature type="domain" description="Glycoside hydrolase family 5" evidence="7">
    <location>
        <begin position="70"/>
        <end position="103"/>
    </location>
</feature>
<dbReference type="Pfam" id="PF26410">
    <property type="entry name" value="GH5_mannosidase"/>
    <property type="match status" value="1"/>
</dbReference>
<evidence type="ECO:0000256" key="3">
    <source>
        <dbReference type="ARBA" id="ARBA00012706"/>
    </source>
</evidence>
<dbReference type="InterPro" id="IPR001547">
    <property type="entry name" value="Glyco_hydro_5"/>
</dbReference>
<evidence type="ECO:0000256" key="5">
    <source>
        <dbReference type="ARBA" id="ARBA00023295"/>
    </source>
</evidence>
<feature type="compositionally biased region" description="Polar residues" evidence="6">
    <location>
        <begin position="1"/>
        <end position="10"/>
    </location>
</feature>
<dbReference type="Proteomes" id="UP001341281">
    <property type="component" value="Chromosome 07"/>
</dbReference>
<keyword evidence="4" id="KW-0378">Hydrolase</keyword>
<dbReference type="InterPro" id="IPR045053">
    <property type="entry name" value="MAN-like"/>
</dbReference>
<dbReference type="SUPFAM" id="SSF51445">
    <property type="entry name" value="(Trans)glycosidases"/>
    <property type="match status" value="1"/>
</dbReference>
<keyword evidence="5" id="KW-0326">Glycosidase</keyword>
<reference evidence="8 9" key="1">
    <citation type="submission" date="2024-02" db="EMBL/GenBank/DDBJ databases">
        <title>High-quality chromosome-scale genome assembly of Pensacola bahiagrass (Paspalum notatum Flugge var. saurae).</title>
        <authorList>
            <person name="Vega J.M."/>
            <person name="Podio M."/>
            <person name="Orjuela J."/>
            <person name="Siena L.A."/>
            <person name="Pessino S.C."/>
            <person name="Combes M.C."/>
            <person name="Mariac C."/>
            <person name="Albertini E."/>
            <person name="Pupilli F."/>
            <person name="Ortiz J.P.A."/>
            <person name="Leblanc O."/>
        </authorList>
    </citation>
    <scope>NUCLEOTIDE SEQUENCE [LARGE SCALE GENOMIC DNA]</scope>
    <source>
        <strain evidence="8">R1</strain>
        <tissue evidence="8">Leaf</tissue>
    </source>
</reference>
<comment type="catalytic activity">
    <reaction evidence="1">
        <text>Random hydrolysis of (1-&gt;4)-beta-D-mannosidic linkages in mannans, galactomannans and glucomannans.</text>
        <dbReference type="EC" id="3.2.1.78"/>
    </reaction>
</comment>
<dbReference type="GO" id="GO:0005975">
    <property type="term" value="P:carbohydrate metabolic process"/>
    <property type="evidence" value="ECO:0007669"/>
    <property type="project" value="InterPro"/>
</dbReference>
<sequence>MSSPVHSEASQGAPCYSADAEPDLEPEIEASVGAEHADAACDGRHGRARWAIRPSPGLVIHQLRRVDHLAVLTRINTITNDAYMDDPTILAWELINEPRCHSDPSGNTLQAVDSADPIADM</sequence>
<evidence type="ECO:0000256" key="2">
    <source>
        <dbReference type="ARBA" id="ARBA00005641"/>
    </source>
</evidence>
<dbReference type="GO" id="GO:0016985">
    <property type="term" value="F:mannan endo-1,4-beta-mannosidase activity"/>
    <property type="evidence" value="ECO:0007669"/>
    <property type="project" value="UniProtKB-EC"/>
</dbReference>